<dbReference type="SUPFAM" id="SSF52833">
    <property type="entry name" value="Thioredoxin-like"/>
    <property type="match status" value="1"/>
</dbReference>
<evidence type="ECO:0000313" key="2">
    <source>
        <dbReference type="EMBL" id="PZE17973.1"/>
    </source>
</evidence>
<dbReference type="InterPro" id="IPR013766">
    <property type="entry name" value="Thioredoxin_domain"/>
</dbReference>
<dbReference type="AlphaFoldDB" id="A0A2W1NFV8"/>
<evidence type="ECO:0000313" key="3">
    <source>
        <dbReference type="Proteomes" id="UP000249248"/>
    </source>
</evidence>
<comment type="caution">
    <text evidence="2">The sequence shown here is derived from an EMBL/GenBank/DDBJ whole genome shotgun (WGS) entry which is preliminary data.</text>
</comment>
<accession>A0A2W1NFV8</accession>
<feature type="domain" description="Thioredoxin" evidence="1">
    <location>
        <begin position="7"/>
        <end position="180"/>
    </location>
</feature>
<gene>
    <name evidence="2" type="ORF">DNU06_04970</name>
</gene>
<organism evidence="2 3">
    <name type="scientific">Putridiphycobacter roseus</name>
    <dbReference type="NCBI Taxonomy" id="2219161"/>
    <lineage>
        <taxon>Bacteria</taxon>
        <taxon>Pseudomonadati</taxon>
        <taxon>Bacteroidota</taxon>
        <taxon>Flavobacteriia</taxon>
        <taxon>Flavobacteriales</taxon>
        <taxon>Crocinitomicaceae</taxon>
        <taxon>Putridiphycobacter</taxon>
    </lineage>
</organism>
<dbReference type="GO" id="GO:0016209">
    <property type="term" value="F:antioxidant activity"/>
    <property type="evidence" value="ECO:0007669"/>
    <property type="project" value="InterPro"/>
</dbReference>
<dbReference type="InterPro" id="IPR000866">
    <property type="entry name" value="AhpC/TSA"/>
</dbReference>
<name>A0A2W1NFV8_9FLAO</name>
<reference evidence="2 3" key="1">
    <citation type="submission" date="2018-06" db="EMBL/GenBank/DDBJ databases">
        <title>The draft genome sequence of Crocinitomix sp. SM1701.</title>
        <authorList>
            <person name="Zhang X."/>
        </authorList>
    </citation>
    <scope>NUCLEOTIDE SEQUENCE [LARGE SCALE GENOMIC DNA]</scope>
    <source>
        <strain evidence="2 3">SM1701</strain>
    </source>
</reference>
<dbReference type="OrthoDB" id="9809746at2"/>
<dbReference type="Pfam" id="PF00578">
    <property type="entry name" value="AhpC-TSA"/>
    <property type="match status" value="1"/>
</dbReference>
<sequence>MRKIKQLKSGETAPQFDAKDIYNKDVSFIAQDKWTLISFHRYASCPFCVVRTHDLIEAIDEFQANDIDIISLWPSSKENMLKFIGSEKAPFPMVADIKKLIFENYGVTKSSKFSLIRLIRYPKMVWKAMRTRYKHEIIDADRYLLPAEFLVNPSGEIVIAHYGQHYADHIAVDKILRFKS</sequence>
<dbReference type="PROSITE" id="PS51352">
    <property type="entry name" value="THIOREDOXIN_2"/>
    <property type="match status" value="1"/>
</dbReference>
<dbReference type="Gene3D" id="3.40.30.10">
    <property type="entry name" value="Glutaredoxin"/>
    <property type="match status" value="1"/>
</dbReference>
<dbReference type="GO" id="GO:0016491">
    <property type="term" value="F:oxidoreductase activity"/>
    <property type="evidence" value="ECO:0007669"/>
    <property type="project" value="InterPro"/>
</dbReference>
<dbReference type="Proteomes" id="UP000249248">
    <property type="component" value="Unassembled WGS sequence"/>
</dbReference>
<dbReference type="InterPro" id="IPR036249">
    <property type="entry name" value="Thioredoxin-like_sf"/>
</dbReference>
<protein>
    <recommendedName>
        <fullName evidence="1">Thioredoxin domain-containing protein</fullName>
    </recommendedName>
</protein>
<keyword evidence="3" id="KW-1185">Reference proteome</keyword>
<proteinExistence type="predicted"/>
<evidence type="ECO:0000259" key="1">
    <source>
        <dbReference type="PROSITE" id="PS51352"/>
    </source>
</evidence>
<dbReference type="EMBL" id="QKSB01000002">
    <property type="protein sequence ID" value="PZE17973.1"/>
    <property type="molecule type" value="Genomic_DNA"/>
</dbReference>
<dbReference type="RefSeq" id="WP_111062124.1">
    <property type="nucleotide sequence ID" value="NZ_JBHUCU010000002.1"/>
</dbReference>